<sequence>MKLPVLHSAIPSPNEVSTQPIQVMSPEVHGLTTLSVRVRRIRLLLSTFILAAILAVLVLFFRGGVSLHTFFAEDKNTEQQAQLVDDYNSYSANVASAVGKPFQMVVGLVVQVTALRFIAPAVMKPEATWQLRGGLLLTVAGLDYLVSNGFNALNVQVQPEKITPIINMRDLSYTASLNESIIRDNVTNASSIFPETLSQNPMGNTVLRNLVFPRAMKPDTKSLQCTYQYRSNQPDDTADVRIPTRSWQQMMLPTALNATTYRLPIGEETPSNVNSLPMSALMAANLFVSGASLGAEYFGWFKYFVGNTSNPSTDAGYDDRWTDELLVYSAIDRMDLFPTDEKASEEAKRKWLLSRLQAIIAGNLSVEDKPAITSEKGLAIEFSYVNLSSTISFNALTIEVEVKAPVMTGNETTADGTRYNMFRSNNQCGPLPGVCLFNMPPYGRVDTVSYDVSTQINAFSICLNSKKGDEELFYVLKNTAESAGPQVTNDCNHTSNSSMLIATVSKRLVADALYEKVSDLAPGAVPDIVSEVAAVVNLRKIYSLTIGRLAWGDADLAAIHNATCKISGGHGCRGLQYDFDGTGQVIVASSDTLPLSYLSPIEAHTETSRAMTLVEILEAPVSRSIDLTGTNDTSSTAFLLPHNVGKLSWDPKNGKKGLDCAEWLEDRLHITLGNHWYIEDPLQVSYTAGMFFLFQDGVAQDIIAVSVSESMLSLGFSENKHEMTLRLSIPDQNVILTLVGAALLCLGAVAVVIYSYWLSHRDPLLGITTPHAIATAMLDESKYPSLMLERKLVHLDEDKNPKDNVGSYIVNSLVLEPQDLTRHAVAFQTAPTQY</sequence>
<accession>A0A8K1C6V0</accession>
<reference evidence="2" key="1">
    <citation type="submission" date="2019-03" db="EMBL/GenBank/DDBJ databases">
        <title>Long read genome sequence of the mycoparasitic Pythium oligandrum ATCC 38472 isolated from sugarbeet rhizosphere.</title>
        <authorList>
            <person name="Gaulin E."/>
        </authorList>
    </citation>
    <scope>NUCLEOTIDE SEQUENCE</scope>
    <source>
        <strain evidence="2">ATCC 38472_TT</strain>
    </source>
</reference>
<comment type="caution">
    <text evidence="2">The sequence shown here is derived from an EMBL/GenBank/DDBJ whole genome shotgun (WGS) entry which is preliminary data.</text>
</comment>
<feature type="transmembrane region" description="Helical" evidence="1">
    <location>
        <begin position="734"/>
        <end position="757"/>
    </location>
</feature>
<dbReference type="AlphaFoldDB" id="A0A8K1C6V0"/>
<name>A0A8K1C6V0_PYTOL</name>
<keyword evidence="1" id="KW-1133">Transmembrane helix</keyword>
<protein>
    <submittedName>
        <fullName evidence="2">Uncharacterized protein</fullName>
    </submittedName>
</protein>
<evidence type="ECO:0000256" key="1">
    <source>
        <dbReference type="SAM" id="Phobius"/>
    </source>
</evidence>
<dbReference type="EMBL" id="SPLM01000144">
    <property type="protein sequence ID" value="TMW57513.1"/>
    <property type="molecule type" value="Genomic_DNA"/>
</dbReference>
<keyword evidence="1" id="KW-0812">Transmembrane</keyword>
<proteinExistence type="predicted"/>
<keyword evidence="1" id="KW-0472">Membrane</keyword>
<gene>
    <name evidence="2" type="ORF">Poli38472_003438</name>
</gene>
<keyword evidence="3" id="KW-1185">Reference proteome</keyword>
<feature type="transmembrane region" description="Helical" evidence="1">
    <location>
        <begin position="43"/>
        <end position="61"/>
    </location>
</feature>
<organism evidence="2 3">
    <name type="scientific">Pythium oligandrum</name>
    <name type="common">Mycoparasitic fungus</name>
    <dbReference type="NCBI Taxonomy" id="41045"/>
    <lineage>
        <taxon>Eukaryota</taxon>
        <taxon>Sar</taxon>
        <taxon>Stramenopiles</taxon>
        <taxon>Oomycota</taxon>
        <taxon>Peronosporomycetes</taxon>
        <taxon>Pythiales</taxon>
        <taxon>Pythiaceae</taxon>
        <taxon>Pythium</taxon>
    </lineage>
</organism>
<dbReference type="Proteomes" id="UP000794436">
    <property type="component" value="Unassembled WGS sequence"/>
</dbReference>
<evidence type="ECO:0000313" key="3">
    <source>
        <dbReference type="Proteomes" id="UP000794436"/>
    </source>
</evidence>
<evidence type="ECO:0000313" key="2">
    <source>
        <dbReference type="EMBL" id="TMW57513.1"/>
    </source>
</evidence>
<dbReference type="OrthoDB" id="164578at2759"/>